<dbReference type="Pfam" id="PF01636">
    <property type="entry name" value="APH"/>
    <property type="match status" value="1"/>
</dbReference>
<dbReference type="KEGG" id="ppsr:I6J18_19260"/>
<organism evidence="2 3">
    <name type="scientific">Peribacillus psychrosaccharolyticus</name>
    <name type="common">Bacillus psychrosaccharolyticus</name>
    <dbReference type="NCBI Taxonomy" id="1407"/>
    <lineage>
        <taxon>Bacteria</taxon>
        <taxon>Bacillati</taxon>
        <taxon>Bacillota</taxon>
        <taxon>Bacilli</taxon>
        <taxon>Bacillales</taxon>
        <taxon>Bacillaceae</taxon>
        <taxon>Peribacillus</taxon>
    </lineage>
</organism>
<dbReference type="AlphaFoldDB" id="A0A974NKQ2"/>
<name>A0A974NKQ2_PERPY</name>
<dbReference type="InterPro" id="IPR011009">
    <property type="entry name" value="Kinase-like_dom_sf"/>
</dbReference>
<dbReference type="InterPro" id="IPR002575">
    <property type="entry name" value="Aminoglycoside_PTrfase"/>
</dbReference>
<gene>
    <name evidence="2" type="ORF">I6J18_19260</name>
</gene>
<reference evidence="2 3" key="1">
    <citation type="submission" date="2021-01" db="EMBL/GenBank/DDBJ databases">
        <title>FDA dAtabase for Regulatory Grade micrObial Sequences (FDA-ARGOS): Supporting development and validation of Infectious Disease Dx tests.</title>
        <authorList>
            <person name="Nelson B."/>
            <person name="Plummer A."/>
            <person name="Tallon L."/>
            <person name="Sadzewicz L."/>
            <person name="Zhao X."/>
            <person name="Boylan J."/>
            <person name="Ott S."/>
            <person name="Bowen H."/>
            <person name="Vavikolanu K."/>
            <person name="Mehta A."/>
            <person name="Aluvathingal J."/>
            <person name="Nadendla S."/>
            <person name="Myers T."/>
            <person name="Yan Y."/>
            <person name="Sichtig H."/>
        </authorList>
    </citation>
    <scope>NUCLEOTIDE SEQUENCE [LARGE SCALE GENOMIC DNA]</scope>
    <source>
        <strain evidence="2 3">FDAARGOS_1161</strain>
    </source>
</reference>
<dbReference type="Proteomes" id="UP000595254">
    <property type="component" value="Chromosome"/>
</dbReference>
<protein>
    <submittedName>
        <fullName evidence="2">Aminoglycoside phosphotransferase family protein</fullName>
    </submittedName>
</protein>
<dbReference type="Gene3D" id="3.90.1200.10">
    <property type="match status" value="1"/>
</dbReference>
<feature type="domain" description="Aminoglycoside phosphotransferase" evidence="1">
    <location>
        <begin position="140"/>
        <end position="262"/>
    </location>
</feature>
<accession>A0A974NKQ2</accession>
<dbReference type="SUPFAM" id="SSF56112">
    <property type="entry name" value="Protein kinase-like (PK-like)"/>
    <property type="match status" value="1"/>
</dbReference>
<keyword evidence="3" id="KW-1185">Reference proteome</keyword>
<evidence type="ECO:0000313" key="3">
    <source>
        <dbReference type="Proteomes" id="UP000595254"/>
    </source>
</evidence>
<dbReference type="RefSeq" id="WP_201647642.1">
    <property type="nucleotide sequence ID" value="NZ_CP068053.1"/>
</dbReference>
<evidence type="ECO:0000313" key="2">
    <source>
        <dbReference type="EMBL" id="QQS99705.1"/>
    </source>
</evidence>
<dbReference type="EMBL" id="CP068053">
    <property type="protein sequence ID" value="QQS99705.1"/>
    <property type="molecule type" value="Genomic_DNA"/>
</dbReference>
<evidence type="ECO:0000259" key="1">
    <source>
        <dbReference type="Pfam" id="PF01636"/>
    </source>
</evidence>
<sequence length="344" mass="40785">MISKFLVFKRRCILGIQPTLMKAMATNQRGDSVFYTRLLSYLKNSGFRPEKIQHLSGDVHLIRSGNKFLIIKGFSNYRKWESQEILTSVIKKNGFNSTYRMLAEERPFDFENKVYAGIEYLPPAKTSFNYRNDKNRQNGLEVLNQFHQSSAHALPNLKSGIPLFDQHTKWHERLLLFKEYLPVIREYVEESILDSWIRWAEWSLSGLQAYERLLYSEKSVVIHGDCAHHNFLRKHNGELTLIDFDLISEAPPIIDFLQYANRILPHLNNPEETLWSYPELKKYRHNRAFLYALIYPADIFREWNRLVKEEGYHHSKRLHSVWKLSVENYSKRMKFNRGIAKLLS</sequence>
<proteinExistence type="predicted"/>